<dbReference type="AlphaFoldDB" id="A0A372JU77"/>
<dbReference type="GO" id="GO:0005975">
    <property type="term" value="P:carbohydrate metabolic process"/>
    <property type="evidence" value="ECO:0007669"/>
    <property type="project" value="InterPro"/>
</dbReference>
<dbReference type="InterPro" id="IPR013785">
    <property type="entry name" value="Aldolase_TIM"/>
</dbReference>
<dbReference type="Proteomes" id="UP000261811">
    <property type="component" value="Unassembled WGS sequence"/>
</dbReference>
<dbReference type="OrthoDB" id="9803995at2"/>
<feature type="compositionally biased region" description="Low complexity" evidence="2">
    <location>
        <begin position="97"/>
        <end position="114"/>
    </location>
</feature>
<sequence length="504" mass="47415">MPLVGAGEIVAAATSAERAAATSFGGAGAVSSPDAGPGSAGRVGADAESAGRTRAESAGRAGAESAGGAGAGSAGRAGAESAGGAGAGSAGRGGTASAGRAGVASAGRAGAVSAGDGGGESAGGADGAAAGRGGAGSTERGDAAPAGRAEATTAGRSGAVGAGHAGAASAGGAGAASSGGAGAASSGGVDAASAGRASVESAGHAGVAAVGHGGAASVGWGSAELAGRVGVASAGLGGGAFARRGVGAFNVIHLEHAVAIVRGAEAAGAPVIIQISENCVRYHGALEPILAGTLAVARAATVPVAVHLDHATSADLVREAVRLGVGSVMYDASTLPYDENVAATASITDWCHERGVWVEAELGEVGGKDGVHAPGARTKPSEAAAYTAATGVDALAVAVGNSHAMLTRDAVLDLGLIAELRAAVPVPLVLHGSSGVPDETLTAAVGSGMTKINIATQLNKIYTAELRRVLDDDPAMVDPRKYAGPARDAVAAEVTRLLHVLHAT</sequence>
<dbReference type="PANTHER" id="PTHR30304">
    <property type="entry name" value="D-TAGATOSE-1,6-BISPHOSPHATE ALDOLASE"/>
    <property type="match status" value="1"/>
</dbReference>
<dbReference type="InterPro" id="IPR050246">
    <property type="entry name" value="Class_II_FBP_aldolase"/>
</dbReference>
<keyword evidence="4" id="KW-1185">Reference proteome</keyword>
<comment type="cofactor">
    <cofactor evidence="1">
        <name>Zn(2+)</name>
        <dbReference type="ChEBI" id="CHEBI:29105"/>
    </cofactor>
</comment>
<dbReference type="PANTHER" id="PTHR30304:SF0">
    <property type="entry name" value="D-TAGATOSE-1,6-BISPHOSPHATE ALDOLASE SUBUNIT GATY-RELATED"/>
    <property type="match status" value="1"/>
</dbReference>
<comment type="caution">
    <text evidence="3">The sequence shown here is derived from an EMBL/GenBank/DDBJ whole genome shotgun (WGS) entry which is preliminary data.</text>
</comment>
<dbReference type="EMBL" id="QURH01000011">
    <property type="protein sequence ID" value="RFU43509.1"/>
    <property type="molecule type" value="Genomic_DNA"/>
</dbReference>
<evidence type="ECO:0000256" key="1">
    <source>
        <dbReference type="ARBA" id="ARBA00001947"/>
    </source>
</evidence>
<evidence type="ECO:0000256" key="2">
    <source>
        <dbReference type="SAM" id="MobiDB-lite"/>
    </source>
</evidence>
<dbReference type="SUPFAM" id="SSF51569">
    <property type="entry name" value="Aldolase"/>
    <property type="match status" value="1"/>
</dbReference>
<feature type="compositionally biased region" description="Low complexity" evidence="2">
    <location>
        <begin position="143"/>
        <end position="157"/>
    </location>
</feature>
<dbReference type="InterPro" id="IPR000771">
    <property type="entry name" value="FBA_II"/>
</dbReference>
<protein>
    <submittedName>
        <fullName evidence="3">Class II fructose-bisphosphate aldolase</fullName>
    </submittedName>
</protein>
<dbReference type="GO" id="GO:0008270">
    <property type="term" value="F:zinc ion binding"/>
    <property type="evidence" value="ECO:0007669"/>
    <property type="project" value="InterPro"/>
</dbReference>
<dbReference type="Pfam" id="PF01116">
    <property type="entry name" value="F_bP_aldolase"/>
    <property type="match status" value="1"/>
</dbReference>
<dbReference type="CDD" id="cd00947">
    <property type="entry name" value="TBP_aldolase_IIB"/>
    <property type="match status" value="1"/>
</dbReference>
<organism evidence="3 4">
    <name type="scientific">Actinomadura logoneensis</name>
    <dbReference type="NCBI Taxonomy" id="2293572"/>
    <lineage>
        <taxon>Bacteria</taxon>
        <taxon>Bacillati</taxon>
        <taxon>Actinomycetota</taxon>
        <taxon>Actinomycetes</taxon>
        <taxon>Streptosporangiales</taxon>
        <taxon>Thermomonosporaceae</taxon>
        <taxon>Actinomadura</taxon>
    </lineage>
</organism>
<dbReference type="GO" id="GO:0016832">
    <property type="term" value="F:aldehyde-lyase activity"/>
    <property type="evidence" value="ECO:0007669"/>
    <property type="project" value="InterPro"/>
</dbReference>
<dbReference type="NCBIfam" id="TIGR00167">
    <property type="entry name" value="cbbA"/>
    <property type="match status" value="1"/>
</dbReference>
<reference evidence="3 4" key="1">
    <citation type="submission" date="2018-08" db="EMBL/GenBank/DDBJ databases">
        <title>Actinomadura jelena sp. nov., a novel Actinomycete isolated from soil in Chad.</title>
        <authorList>
            <person name="Shi L."/>
        </authorList>
    </citation>
    <scope>NUCLEOTIDE SEQUENCE [LARGE SCALE GENOMIC DNA]</scope>
    <source>
        <strain evidence="3 4">NEAU-G17</strain>
    </source>
</reference>
<proteinExistence type="predicted"/>
<gene>
    <name evidence="3" type="ORF">DZF91_00755</name>
</gene>
<evidence type="ECO:0000313" key="4">
    <source>
        <dbReference type="Proteomes" id="UP000261811"/>
    </source>
</evidence>
<feature type="compositionally biased region" description="Gly residues" evidence="2">
    <location>
        <begin position="115"/>
        <end position="136"/>
    </location>
</feature>
<feature type="region of interest" description="Disordered" evidence="2">
    <location>
        <begin position="25"/>
        <end position="163"/>
    </location>
</feature>
<feature type="compositionally biased region" description="Gly residues" evidence="2">
    <location>
        <begin position="65"/>
        <end position="96"/>
    </location>
</feature>
<dbReference type="Gene3D" id="3.20.20.70">
    <property type="entry name" value="Aldolase class I"/>
    <property type="match status" value="1"/>
</dbReference>
<evidence type="ECO:0000313" key="3">
    <source>
        <dbReference type="EMBL" id="RFU43509.1"/>
    </source>
</evidence>
<name>A0A372JU77_9ACTN</name>
<accession>A0A372JU77</accession>